<feature type="domain" description="PilZ" evidence="1">
    <location>
        <begin position="8"/>
        <end position="85"/>
    </location>
</feature>
<dbReference type="Proteomes" id="UP000630149">
    <property type="component" value="Unassembled WGS sequence"/>
</dbReference>
<reference evidence="2" key="2">
    <citation type="submission" date="2020-09" db="EMBL/GenBank/DDBJ databases">
        <authorList>
            <person name="Sun Q."/>
            <person name="Ohkuma M."/>
        </authorList>
    </citation>
    <scope>NUCLEOTIDE SEQUENCE</scope>
    <source>
        <strain evidence="2">JCM 13919</strain>
    </source>
</reference>
<dbReference type="Gene3D" id="2.40.10.220">
    <property type="entry name" value="predicted glycosyltransferase like domains"/>
    <property type="match status" value="1"/>
</dbReference>
<evidence type="ECO:0000313" key="3">
    <source>
        <dbReference type="Proteomes" id="UP000630149"/>
    </source>
</evidence>
<dbReference type="GO" id="GO:0035438">
    <property type="term" value="F:cyclic-di-GMP binding"/>
    <property type="evidence" value="ECO:0007669"/>
    <property type="project" value="InterPro"/>
</dbReference>
<dbReference type="EMBL" id="BMOB01000010">
    <property type="protein sequence ID" value="GGI91267.1"/>
    <property type="molecule type" value="Genomic_DNA"/>
</dbReference>
<dbReference type="InterPro" id="IPR009875">
    <property type="entry name" value="PilZ_domain"/>
</dbReference>
<organism evidence="2 3">
    <name type="scientific">Legionella impletisoli</name>
    <dbReference type="NCBI Taxonomy" id="343510"/>
    <lineage>
        <taxon>Bacteria</taxon>
        <taxon>Pseudomonadati</taxon>
        <taxon>Pseudomonadota</taxon>
        <taxon>Gammaproteobacteria</taxon>
        <taxon>Legionellales</taxon>
        <taxon>Legionellaceae</taxon>
        <taxon>Legionella</taxon>
    </lineage>
</organism>
<sequence length="113" mass="12309">MNDMVDLIECNFSDEHALYLAYMPFIKGGGLFIRTKKAYELGGEITLSVQLPEESETYLVEGKIAWLTPKEAQGNKPVGIGVQLSGKNGLNLCTKIETILAGKLKSTEGTDTI</sequence>
<reference evidence="2" key="1">
    <citation type="journal article" date="2014" name="Int. J. Syst. Evol. Microbiol.">
        <title>Complete genome sequence of Corynebacterium casei LMG S-19264T (=DSM 44701T), isolated from a smear-ripened cheese.</title>
        <authorList>
            <consortium name="US DOE Joint Genome Institute (JGI-PGF)"/>
            <person name="Walter F."/>
            <person name="Albersmeier A."/>
            <person name="Kalinowski J."/>
            <person name="Ruckert C."/>
        </authorList>
    </citation>
    <scope>NUCLEOTIDE SEQUENCE</scope>
    <source>
        <strain evidence="2">JCM 13919</strain>
    </source>
</reference>
<gene>
    <name evidence="2" type="primary">pilZ</name>
    <name evidence="2" type="ORF">GCM10007966_19940</name>
</gene>
<dbReference type="RefSeq" id="WP_131777252.1">
    <property type="nucleotide sequence ID" value="NZ_BMOB01000010.1"/>
</dbReference>
<keyword evidence="3" id="KW-1185">Reference proteome</keyword>
<proteinExistence type="predicted"/>
<evidence type="ECO:0000313" key="2">
    <source>
        <dbReference type="EMBL" id="GGI91267.1"/>
    </source>
</evidence>
<dbReference type="OrthoDB" id="5296245at2"/>
<protein>
    <submittedName>
        <fullName evidence="2">Type 4 fimbrial biogenesis protein PilZ</fullName>
    </submittedName>
</protein>
<dbReference type="Pfam" id="PF07238">
    <property type="entry name" value="PilZ"/>
    <property type="match status" value="1"/>
</dbReference>
<name>A0A917JXK6_9GAMM</name>
<evidence type="ECO:0000259" key="1">
    <source>
        <dbReference type="Pfam" id="PF07238"/>
    </source>
</evidence>
<accession>A0A917JXK6</accession>
<comment type="caution">
    <text evidence="2">The sequence shown here is derived from an EMBL/GenBank/DDBJ whole genome shotgun (WGS) entry which is preliminary data.</text>
</comment>
<dbReference type="AlphaFoldDB" id="A0A917JXK6"/>